<keyword evidence="3" id="KW-1185">Reference proteome</keyword>
<dbReference type="RefSeq" id="WP_054296557.1">
    <property type="nucleotide sequence ID" value="NZ_CP012752.1"/>
</dbReference>
<evidence type="ECO:0000259" key="1">
    <source>
        <dbReference type="Pfam" id="PF00144"/>
    </source>
</evidence>
<dbReference type="STRING" id="860235.AOZ06_10860"/>
<evidence type="ECO:0000313" key="2">
    <source>
        <dbReference type="EMBL" id="ALG14694.1"/>
    </source>
</evidence>
<evidence type="ECO:0000313" key="3">
    <source>
        <dbReference type="Proteomes" id="UP000063699"/>
    </source>
</evidence>
<sequence>MVAAPAGARGVQGAQFALLRDGQTVAVSVGEAEHGTGRRVTADLAFPIGSIGKVFTAAVTMVLAADGDIELDDPVGEYVPEAAGRPIAAVTPRQLLSHTGGLESGPDGGSSMRGLVERTGLIQPPGRDFSYSNAGFVLLGRLAETVTGMSWFTCVESILLRPLGIAPAFVVGPRTARAVATGHAGRGRPVTQNITLAEAPAGAVAGSASDLVKIGRMLLDGGDIMPREHALMMREPVADAFGLADAWGLGLAVFGSWVGHDGTGDGTWCQLRIDPDSGTVAAMTCNSSAGAGLWDDVVDELGRRGLPIPSGSLTAVPDVVLPPPDGWAGSYWNGDTEYSLADDLVFAVDGEPQAMITFHEGLTFSLRDNQSGQQLYAGRCLVSPETGKIDRIHVNGRLALARR</sequence>
<gene>
    <name evidence="2" type="ORF">AOZ06_10860</name>
</gene>
<feature type="domain" description="Beta-lactamase-related" evidence="1">
    <location>
        <begin position="7"/>
        <end position="290"/>
    </location>
</feature>
<dbReference type="KEGG" id="kphy:AOZ06_10860"/>
<name>A0A0N9II78_9PSEU</name>
<dbReference type="InterPro" id="IPR001466">
    <property type="entry name" value="Beta-lactam-related"/>
</dbReference>
<dbReference type="Gene3D" id="3.40.710.10">
    <property type="entry name" value="DD-peptidase/beta-lactamase superfamily"/>
    <property type="match status" value="1"/>
</dbReference>
<dbReference type="Pfam" id="PF00144">
    <property type="entry name" value="Beta-lactamase"/>
    <property type="match status" value="1"/>
</dbReference>
<dbReference type="EMBL" id="CP012752">
    <property type="protein sequence ID" value="ALG14694.1"/>
    <property type="molecule type" value="Genomic_DNA"/>
</dbReference>
<dbReference type="AlphaFoldDB" id="A0A0N9II78"/>
<dbReference type="PANTHER" id="PTHR46825:SF7">
    <property type="entry name" value="D-ALANYL-D-ALANINE CARBOXYPEPTIDASE"/>
    <property type="match status" value="1"/>
</dbReference>
<dbReference type="Proteomes" id="UP000063699">
    <property type="component" value="Chromosome"/>
</dbReference>
<accession>A0A0N9II78</accession>
<dbReference type="InterPro" id="IPR050491">
    <property type="entry name" value="AmpC-like"/>
</dbReference>
<reference evidence="2 3" key="1">
    <citation type="submission" date="2015-07" db="EMBL/GenBank/DDBJ databases">
        <title>Genome sequencing of Kibdelosporangium phytohabitans.</title>
        <authorList>
            <person name="Qin S."/>
            <person name="Xing K."/>
        </authorList>
    </citation>
    <scope>NUCLEOTIDE SEQUENCE [LARGE SCALE GENOMIC DNA]</scope>
    <source>
        <strain evidence="2 3">KLBMP1111</strain>
    </source>
</reference>
<proteinExistence type="predicted"/>
<dbReference type="SUPFAM" id="SSF56601">
    <property type="entry name" value="beta-lactamase/transpeptidase-like"/>
    <property type="match status" value="1"/>
</dbReference>
<organism evidence="2 3">
    <name type="scientific">Kibdelosporangium phytohabitans</name>
    <dbReference type="NCBI Taxonomy" id="860235"/>
    <lineage>
        <taxon>Bacteria</taxon>
        <taxon>Bacillati</taxon>
        <taxon>Actinomycetota</taxon>
        <taxon>Actinomycetes</taxon>
        <taxon>Pseudonocardiales</taxon>
        <taxon>Pseudonocardiaceae</taxon>
        <taxon>Kibdelosporangium</taxon>
    </lineage>
</organism>
<protein>
    <recommendedName>
        <fullName evidence="1">Beta-lactamase-related domain-containing protein</fullName>
    </recommendedName>
</protein>
<dbReference type="PANTHER" id="PTHR46825">
    <property type="entry name" value="D-ALANYL-D-ALANINE-CARBOXYPEPTIDASE/ENDOPEPTIDASE AMPH"/>
    <property type="match status" value="1"/>
</dbReference>
<dbReference type="InterPro" id="IPR012338">
    <property type="entry name" value="Beta-lactam/transpept-like"/>
</dbReference>